<keyword evidence="1" id="KW-1133">Transmembrane helix</keyword>
<feature type="transmembrane region" description="Helical" evidence="1">
    <location>
        <begin position="6"/>
        <end position="27"/>
    </location>
</feature>
<protein>
    <recommendedName>
        <fullName evidence="2">PDZ domain-containing protein</fullName>
    </recommendedName>
</protein>
<feature type="transmembrane region" description="Helical" evidence="1">
    <location>
        <begin position="122"/>
        <end position="141"/>
    </location>
</feature>
<feature type="transmembrane region" description="Helical" evidence="1">
    <location>
        <begin position="75"/>
        <end position="93"/>
    </location>
</feature>
<comment type="caution">
    <text evidence="3">The sequence shown here is derived from an EMBL/GenBank/DDBJ whole genome shotgun (WGS) entry which is preliminary data.</text>
</comment>
<dbReference type="InterPro" id="IPR036034">
    <property type="entry name" value="PDZ_sf"/>
</dbReference>
<dbReference type="Proteomes" id="UP001597199">
    <property type="component" value="Unassembled WGS sequence"/>
</dbReference>
<feature type="domain" description="PDZ" evidence="2">
    <location>
        <begin position="262"/>
        <end position="340"/>
    </location>
</feature>
<feature type="transmembrane region" description="Helical" evidence="1">
    <location>
        <begin position="98"/>
        <end position="116"/>
    </location>
</feature>
<keyword evidence="4" id="KW-1185">Reference proteome</keyword>
<evidence type="ECO:0000313" key="3">
    <source>
        <dbReference type="EMBL" id="MFD1398472.1"/>
    </source>
</evidence>
<evidence type="ECO:0000259" key="2">
    <source>
        <dbReference type="PROSITE" id="PS50106"/>
    </source>
</evidence>
<keyword evidence="1" id="KW-0812">Transmembrane</keyword>
<dbReference type="SUPFAM" id="SSF50156">
    <property type="entry name" value="PDZ domain-like"/>
    <property type="match status" value="1"/>
</dbReference>
<sequence>MGQLVLSFILSPVTWVGALVAGFGRVLRIRQERRLFGVGIDRHWTGLWAGLIGGVAVSLVLDGMLLAAGALLPQWVWLTVVGLNVVALLLSWFGFSPWFFALAGLVAFIPSAHLALGAWVGGFAVLVAGIWAATALLLHLLNPPIDIPKVVAGKRGAKVAVYRHRQWYWLPLVVPVPGTWFAAPSWWPTLGIGTHQFALLFVPLVIGAALMTKRQLPQAATLQWRWQYLGASVLALIIAGLTYWRPAAAGSAVAMLAVLGVIVGIGNWRATKLGAAAISQTSAGVRLVAVQPDTPASKMALQAGDIILTCNHLPVHNEAELYAALQTQPTYCRLKVMRLDGAIRLAETAIFKGAPHELGMITFAEEQA</sequence>
<evidence type="ECO:0000313" key="4">
    <source>
        <dbReference type="Proteomes" id="UP001597199"/>
    </source>
</evidence>
<dbReference type="RefSeq" id="WP_204118836.1">
    <property type="nucleotide sequence ID" value="NZ_BOLV01000008.1"/>
</dbReference>
<keyword evidence="1" id="KW-0472">Membrane</keyword>
<gene>
    <name evidence="3" type="ORF">ACFQ41_04045</name>
</gene>
<feature type="transmembrane region" description="Helical" evidence="1">
    <location>
        <begin position="224"/>
        <end position="244"/>
    </location>
</feature>
<dbReference type="InterPro" id="IPR001478">
    <property type="entry name" value="PDZ"/>
</dbReference>
<feature type="transmembrane region" description="Helical" evidence="1">
    <location>
        <begin position="193"/>
        <end position="212"/>
    </location>
</feature>
<proteinExistence type="predicted"/>
<evidence type="ECO:0000256" key="1">
    <source>
        <dbReference type="SAM" id="Phobius"/>
    </source>
</evidence>
<feature type="transmembrane region" description="Helical" evidence="1">
    <location>
        <begin position="250"/>
        <end position="268"/>
    </location>
</feature>
<name>A0ABW4BFK5_9LACO</name>
<organism evidence="3 4">
    <name type="scientific">Lacticaseibacillus suilingensis</name>
    <dbReference type="NCBI Taxonomy" id="2799577"/>
    <lineage>
        <taxon>Bacteria</taxon>
        <taxon>Bacillati</taxon>
        <taxon>Bacillota</taxon>
        <taxon>Bacilli</taxon>
        <taxon>Lactobacillales</taxon>
        <taxon>Lactobacillaceae</taxon>
        <taxon>Lacticaseibacillus</taxon>
    </lineage>
</organism>
<feature type="transmembrane region" description="Helical" evidence="1">
    <location>
        <begin position="167"/>
        <end position="187"/>
    </location>
</feature>
<dbReference type="EMBL" id="JBHTOA010000018">
    <property type="protein sequence ID" value="MFD1398472.1"/>
    <property type="molecule type" value="Genomic_DNA"/>
</dbReference>
<feature type="transmembrane region" description="Helical" evidence="1">
    <location>
        <begin position="47"/>
        <end position="69"/>
    </location>
</feature>
<dbReference type="Gene3D" id="2.30.42.10">
    <property type="match status" value="1"/>
</dbReference>
<reference evidence="4" key="1">
    <citation type="journal article" date="2019" name="Int. J. Syst. Evol. Microbiol.">
        <title>The Global Catalogue of Microorganisms (GCM) 10K type strain sequencing project: providing services to taxonomists for standard genome sequencing and annotation.</title>
        <authorList>
            <consortium name="The Broad Institute Genomics Platform"/>
            <consortium name="The Broad Institute Genome Sequencing Center for Infectious Disease"/>
            <person name="Wu L."/>
            <person name="Ma J."/>
        </authorList>
    </citation>
    <scope>NUCLEOTIDE SEQUENCE [LARGE SCALE GENOMIC DNA]</scope>
    <source>
        <strain evidence="4">CCM 9110</strain>
    </source>
</reference>
<dbReference type="PROSITE" id="PS50106">
    <property type="entry name" value="PDZ"/>
    <property type="match status" value="1"/>
</dbReference>
<accession>A0ABW4BFK5</accession>